<keyword evidence="3" id="KW-1185">Reference proteome</keyword>
<feature type="compositionally biased region" description="Low complexity" evidence="1">
    <location>
        <begin position="86"/>
        <end position="103"/>
    </location>
</feature>
<feature type="region of interest" description="Disordered" evidence="1">
    <location>
        <begin position="1"/>
        <end position="106"/>
    </location>
</feature>
<dbReference type="EMBL" id="BDRX01000109">
    <property type="protein sequence ID" value="GBF97871.1"/>
    <property type="molecule type" value="Genomic_DNA"/>
</dbReference>
<sequence>MSAQGPAWGARRPAAAHAPPLSRCAQCGRPSRLPLPRWGLPPAERSPAQAQAAAAARQELGIEGSHYASSSSDAAGGGDGGACIHRAAPAAAARQQQLQASPPRAAPRDWQWLRAELQMDLQRVSPHYCSELLRQLAQPGAAPTARGGGSGEARAEFEGFVGDVLRLALPHLRGAAPEEV</sequence>
<proteinExistence type="predicted"/>
<feature type="compositionally biased region" description="Low complexity" evidence="1">
    <location>
        <begin position="1"/>
        <end position="20"/>
    </location>
</feature>
<evidence type="ECO:0000313" key="3">
    <source>
        <dbReference type="Proteomes" id="UP000247498"/>
    </source>
</evidence>
<protein>
    <submittedName>
        <fullName evidence="2">Uncharacterized protein</fullName>
    </submittedName>
</protein>
<accession>A0A2V0PDE4</accession>
<gene>
    <name evidence="2" type="ORF">Rsub_11221</name>
</gene>
<feature type="non-terminal residue" evidence="2">
    <location>
        <position position="180"/>
    </location>
</feature>
<dbReference type="Proteomes" id="UP000247498">
    <property type="component" value="Unassembled WGS sequence"/>
</dbReference>
<name>A0A2V0PDE4_9CHLO</name>
<reference evidence="2 3" key="1">
    <citation type="journal article" date="2018" name="Sci. Rep.">
        <title>Raphidocelis subcapitata (=Pseudokirchneriella subcapitata) provides an insight into genome evolution and environmental adaptations in the Sphaeropleales.</title>
        <authorList>
            <person name="Suzuki S."/>
            <person name="Yamaguchi H."/>
            <person name="Nakajima N."/>
            <person name="Kawachi M."/>
        </authorList>
    </citation>
    <scope>NUCLEOTIDE SEQUENCE [LARGE SCALE GENOMIC DNA]</scope>
    <source>
        <strain evidence="2 3">NIES-35</strain>
    </source>
</reference>
<comment type="caution">
    <text evidence="2">The sequence shown here is derived from an EMBL/GenBank/DDBJ whole genome shotgun (WGS) entry which is preliminary data.</text>
</comment>
<dbReference type="AlphaFoldDB" id="A0A2V0PDE4"/>
<dbReference type="InParanoid" id="A0A2V0PDE4"/>
<organism evidence="2 3">
    <name type="scientific">Raphidocelis subcapitata</name>
    <dbReference type="NCBI Taxonomy" id="307507"/>
    <lineage>
        <taxon>Eukaryota</taxon>
        <taxon>Viridiplantae</taxon>
        <taxon>Chlorophyta</taxon>
        <taxon>core chlorophytes</taxon>
        <taxon>Chlorophyceae</taxon>
        <taxon>CS clade</taxon>
        <taxon>Sphaeropleales</taxon>
        <taxon>Selenastraceae</taxon>
        <taxon>Raphidocelis</taxon>
    </lineage>
</organism>
<evidence type="ECO:0000313" key="2">
    <source>
        <dbReference type="EMBL" id="GBF97871.1"/>
    </source>
</evidence>
<evidence type="ECO:0000256" key="1">
    <source>
        <dbReference type="SAM" id="MobiDB-lite"/>
    </source>
</evidence>